<feature type="domain" description="CzcB-like C-terminal circularly permuted SH3-like" evidence="10">
    <location>
        <begin position="511"/>
        <end position="571"/>
    </location>
</feature>
<dbReference type="FunFam" id="2.40.30.170:FF:000010">
    <property type="entry name" value="Efflux RND transporter periplasmic adaptor subunit"/>
    <property type="match status" value="1"/>
</dbReference>
<dbReference type="AlphaFoldDB" id="A0A956NCS3"/>
<feature type="transmembrane region" description="Helical" evidence="6">
    <location>
        <begin position="25"/>
        <end position="47"/>
    </location>
</feature>
<evidence type="ECO:0000259" key="8">
    <source>
        <dbReference type="Pfam" id="PF25919"/>
    </source>
</evidence>
<dbReference type="Pfam" id="PF25919">
    <property type="entry name" value="BSH_CusB"/>
    <property type="match status" value="1"/>
</dbReference>
<name>A0A956NCS3_UNCEI</name>
<feature type="region of interest" description="Disordered" evidence="5">
    <location>
        <begin position="184"/>
        <end position="208"/>
    </location>
</feature>
<dbReference type="PANTHER" id="PTHR30097">
    <property type="entry name" value="CATION EFFLUX SYSTEM PROTEIN CUSB"/>
    <property type="match status" value="1"/>
</dbReference>
<gene>
    <name evidence="11" type="ORF">KDA27_12180</name>
</gene>
<dbReference type="Gene3D" id="2.40.30.170">
    <property type="match status" value="1"/>
</dbReference>
<keyword evidence="4" id="KW-0406">Ion transport</keyword>
<dbReference type="GO" id="GO:0022857">
    <property type="term" value="F:transmembrane transporter activity"/>
    <property type="evidence" value="ECO:0007669"/>
    <property type="project" value="InterPro"/>
</dbReference>
<protein>
    <submittedName>
        <fullName evidence="11">Efflux RND transporter periplasmic adaptor subunit</fullName>
    </submittedName>
</protein>
<dbReference type="Pfam" id="PF19335">
    <property type="entry name" value="HMBD"/>
    <property type="match status" value="2"/>
</dbReference>
<evidence type="ECO:0000313" key="12">
    <source>
        <dbReference type="Proteomes" id="UP000739538"/>
    </source>
</evidence>
<dbReference type="NCBIfam" id="TIGR01730">
    <property type="entry name" value="RND_mfp"/>
    <property type="match status" value="1"/>
</dbReference>
<evidence type="ECO:0000256" key="5">
    <source>
        <dbReference type="SAM" id="MobiDB-lite"/>
    </source>
</evidence>
<keyword evidence="6" id="KW-1133">Transmembrane helix</keyword>
<dbReference type="Gene3D" id="2.40.420.20">
    <property type="match status" value="1"/>
</dbReference>
<keyword evidence="6" id="KW-0812">Transmembrane</keyword>
<evidence type="ECO:0000259" key="9">
    <source>
        <dbReference type="Pfam" id="PF25954"/>
    </source>
</evidence>
<reference evidence="11" key="1">
    <citation type="submission" date="2020-04" db="EMBL/GenBank/DDBJ databases">
        <authorList>
            <person name="Zhang T."/>
        </authorList>
    </citation>
    <scope>NUCLEOTIDE SEQUENCE</scope>
    <source>
        <strain evidence="11">HKST-UBA02</strain>
    </source>
</reference>
<evidence type="ECO:0000256" key="4">
    <source>
        <dbReference type="ARBA" id="ARBA00023065"/>
    </source>
</evidence>
<dbReference type="InterPro" id="IPR058790">
    <property type="entry name" value="BSH_CusB"/>
</dbReference>
<dbReference type="InterPro" id="IPR051909">
    <property type="entry name" value="MFP_Cation_Efflux"/>
</dbReference>
<dbReference type="GO" id="GO:0030288">
    <property type="term" value="C:outer membrane-bounded periplasmic space"/>
    <property type="evidence" value="ECO:0007669"/>
    <property type="project" value="TreeGrafter"/>
</dbReference>
<evidence type="ECO:0000256" key="2">
    <source>
        <dbReference type="ARBA" id="ARBA00022448"/>
    </source>
</evidence>
<evidence type="ECO:0000259" key="10">
    <source>
        <dbReference type="Pfam" id="PF25975"/>
    </source>
</evidence>
<evidence type="ECO:0000313" key="11">
    <source>
        <dbReference type="EMBL" id="MCA9756553.1"/>
    </source>
</evidence>
<evidence type="ECO:0000259" key="7">
    <source>
        <dbReference type="Pfam" id="PF19335"/>
    </source>
</evidence>
<feature type="domain" description="CusB-like beta-barrel" evidence="9">
    <location>
        <begin position="428"/>
        <end position="503"/>
    </location>
</feature>
<feature type="domain" description="Heavy metal binding" evidence="7">
    <location>
        <begin position="79"/>
        <end position="105"/>
    </location>
</feature>
<dbReference type="InterPro" id="IPR058792">
    <property type="entry name" value="Beta-barrel_RND_2"/>
</dbReference>
<feature type="domain" description="Heavy metal binding" evidence="7">
    <location>
        <begin position="155"/>
        <end position="180"/>
    </location>
</feature>
<comment type="similarity">
    <text evidence="1">Belongs to the membrane fusion protein (MFP) (TC 8.A.1) family.</text>
</comment>
<dbReference type="SUPFAM" id="SSF111369">
    <property type="entry name" value="HlyD-like secretion proteins"/>
    <property type="match status" value="1"/>
</dbReference>
<comment type="caution">
    <text evidence="11">The sequence shown here is derived from an EMBL/GenBank/DDBJ whole genome shotgun (WGS) entry which is preliminary data.</text>
</comment>
<dbReference type="InterPro" id="IPR006143">
    <property type="entry name" value="RND_pump_MFP"/>
</dbReference>
<dbReference type="Pfam" id="PF25975">
    <property type="entry name" value="CzcB_C"/>
    <property type="match status" value="1"/>
</dbReference>
<dbReference type="InterPro" id="IPR058649">
    <property type="entry name" value="CzcB_C"/>
</dbReference>
<organism evidence="11 12">
    <name type="scientific">Eiseniibacteriota bacterium</name>
    <dbReference type="NCBI Taxonomy" id="2212470"/>
    <lineage>
        <taxon>Bacteria</taxon>
        <taxon>Candidatus Eiseniibacteriota</taxon>
    </lineage>
</organism>
<dbReference type="GO" id="GO:0016020">
    <property type="term" value="C:membrane"/>
    <property type="evidence" value="ECO:0007669"/>
    <property type="project" value="InterPro"/>
</dbReference>
<proteinExistence type="inferred from homology"/>
<dbReference type="GO" id="GO:0046914">
    <property type="term" value="F:transition metal ion binding"/>
    <property type="evidence" value="ECO:0007669"/>
    <property type="project" value="TreeGrafter"/>
</dbReference>
<dbReference type="FunFam" id="2.40.420.20:FF:000003">
    <property type="entry name" value="Cation efflux system protein cusB"/>
    <property type="match status" value="1"/>
</dbReference>
<dbReference type="Gene3D" id="2.40.50.100">
    <property type="match status" value="1"/>
</dbReference>
<sequence>MSHREVGYEVGAAGESPPTARRGSVALKVLGGLASLAIVVVLLAWPLHIHPFDRWVHSIVGGKNVATSGELSEAGDQIYTCPMHPDILVHEPGSCPICGMNLVPVKDGGSTAAMEKGHGAGGSMEMKDSPSSGVSMEPGHSRSETQSDGSETQLWTCGMHPQVIQEEPGSCPICGMNLVPLRSDAASDGSSDLHDKGSGTQDTEQAGSRKILFYRSPMDPSLTSPVPRKDEMGMDYVPVYADEGGSAGKQGAVVTIDPTVVQNMNVTTELVRRQDVRRQIRTVGYLDYDQEKMVSVTTKYPGFIEKVHANYVGQPVRKGDPLFQVYSPELVQTEQELLSARRYADKLKDAPGDAAQRAEALYQAARARLGYWDISPDQIDRLEETGQVFRTLTVTAPARGVIMKRMDGLDGMAIKPGMELMHIADLSTLWLSVEVFENQLPWVAEGSSAEVTLDYFPGEAFTGTVRYVEPQISEKTRSVSLTLEIANPQRRLRAGMYATVRFQPVVAKNAITVPSQAILRTGERDLIVVALGEGRFAPREVELGPEGDGFAQVLSGLADGDRVVTSSQFLIDSESNLRAAIQKMIAERTAK</sequence>
<keyword evidence="6" id="KW-0472">Membrane</keyword>
<dbReference type="EMBL" id="JAGQHS010000057">
    <property type="protein sequence ID" value="MCA9756553.1"/>
    <property type="molecule type" value="Genomic_DNA"/>
</dbReference>
<accession>A0A956NCS3</accession>
<dbReference type="GO" id="GO:0015679">
    <property type="term" value="P:plasma membrane copper ion transport"/>
    <property type="evidence" value="ECO:0007669"/>
    <property type="project" value="TreeGrafter"/>
</dbReference>
<feature type="region of interest" description="Disordered" evidence="5">
    <location>
        <begin position="110"/>
        <end position="152"/>
    </location>
</feature>
<feature type="domain" description="CusB-like barrel-sandwich hybrid" evidence="8">
    <location>
        <begin position="295"/>
        <end position="424"/>
    </location>
</feature>
<keyword evidence="2" id="KW-0813">Transport</keyword>
<dbReference type="PANTHER" id="PTHR30097:SF15">
    <property type="entry name" value="CATION EFFLUX SYSTEM PROTEIN CUSB"/>
    <property type="match status" value="1"/>
</dbReference>
<dbReference type="GO" id="GO:0060003">
    <property type="term" value="P:copper ion export"/>
    <property type="evidence" value="ECO:0007669"/>
    <property type="project" value="TreeGrafter"/>
</dbReference>
<keyword evidence="3" id="KW-0732">Signal</keyword>
<evidence type="ECO:0000256" key="1">
    <source>
        <dbReference type="ARBA" id="ARBA00009477"/>
    </source>
</evidence>
<reference evidence="11" key="2">
    <citation type="journal article" date="2021" name="Microbiome">
        <title>Successional dynamics and alternative stable states in a saline activated sludge microbial community over 9 years.</title>
        <authorList>
            <person name="Wang Y."/>
            <person name="Ye J."/>
            <person name="Ju F."/>
            <person name="Liu L."/>
            <person name="Boyd J.A."/>
            <person name="Deng Y."/>
            <person name="Parks D.H."/>
            <person name="Jiang X."/>
            <person name="Yin X."/>
            <person name="Woodcroft B.J."/>
            <person name="Tyson G.W."/>
            <person name="Hugenholtz P."/>
            <person name="Polz M.F."/>
            <person name="Zhang T."/>
        </authorList>
    </citation>
    <scope>NUCLEOTIDE SEQUENCE</scope>
    <source>
        <strain evidence="11">HKST-UBA02</strain>
    </source>
</reference>
<dbReference type="Proteomes" id="UP000739538">
    <property type="component" value="Unassembled WGS sequence"/>
</dbReference>
<dbReference type="InterPro" id="IPR045800">
    <property type="entry name" value="HMBD"/>
</dbReference>
<evidence type="ECO:0000256" key="6">
    <source>
        <dbReference type="SAM" id="Phobius"/>
    </source>
</evidence>
<dbReference type="Pfam" id="PF25954">
    <property type="entry name" value="Beta-barrel_RND_2"/>
    <property type="match status" value="1"/>
</dbReference>
<evidence type="ECO:0000256" key="3">
    <source>
        <dbReference type="ARBA" id="ARBA00022729"/>
    </source>
</evidence>